<dbReference type="AlphaFoldDB" id="A0AA88S4K6"/>
<dbReference type="InterPro" id="IPR046848">
    <property type="entry name" value="E_motif"/>
</dbReference>
<dbReference type="Pfam" id="PF20431">
    <property type="entry name" value="E_motif"/>
    <property type="match status" value="1"/>
</dbReference>
<sequence>MTHLVQIQAQLFTSGLFQNPSFSGRILKLSLDFCHINYTVSIFQCIRDPDTFCVNAVIKAYSCSSLPHQAVEFYFKMLQNGLFPNGYTYSPLISACAKTECLGLGQKCHGQAVKNGVDSVLPVQNSLVNMYACCGVIEVAKKVFVEMPVRDLVSWNSIVNAFVKFGDLHVAHCLFDAMLYKNVVSWNVMLVGFLNGGNPGSGLKLFRKMACMGIRGNDTTMVTVLTACGRSARWREGRSVHGFIIRTLVNLSLIIDTALIDMYSKCKRADVARIVFDRMPIKNLVCWNAMILGHCIHGNPEDGLSLYSKMVSKTRPEVREVDFDEGVEPDGQLLPDEITFVGVLCASARQGLLTEGRNYFGQMTDVFDIKPNFAHYWCMANLFASVGLMQEAVELLGNMPVDMEMSSESSLLAGLLGSCRFKGDVMLGERIAKALIEENPGNELSHAFLLNIYAVAGCWEDVARMKDLIKERGVRRVPGCSLADLKEIVHNLKVGEQWKQEIKEQLVN</sequence>
<dbReference type="PANTHER" id="PTHR47926:SF365">
    <property type="entry name" value="DYW DOMAIN-CONTAINING PROTEIN"/>
    <property type="match status" value="1"/>
</dbReference>
<dbReference type="EMBL" id="JAVXUO010000455">
    <property type="protein sequence ID" value="KAK2991886.1"/>
    <property type="molecule type" value="Genomic_DNA"/>
</dbReference>
<keyword evidence="1" id="KW-0677">Repeat</keyword>
<comment type="caution">
    <text evidence="3">The sequence shown here is derived from an EMBL/GenBank/DDBJ whole genome shotgun (WGS) entry which is preliminary data.</text>
</comment>
<keyword evidence="4" id="KW-1185">Reference proteome</keyword>
<dbReference type="Gene3D" id="1.25.40.10">
    <property type="entry name" value="Tetratricopeptide repeat domain"/>
    <property type="match status" value="3"/>
</dbReference>
<name>A0AA88S4K6_9ASTE</name>
<protein>
    <recommendedName>
        <fullName evidence="5">Pentatricopeptide repeat-containing protein</fullName>
    </recommendedName>
</protein>
<evidence type="ECO:0008006" key="5">
    <source>
        <dbReference type="Google" id="ProtNLM"/>
    </source>
</evidence>
<dbReference type="InterPro" id="IPR046960">
    <property type="entry name" value="PPR_At4g14850-like_plant"/>
</dbReference>
<reference evidence="3" key="1">
    <citation type="submission" date="2022-12" db="EMBL/GenBank/DDBJ databases">
        <title>Draft genome assemblies for two species of Escallonia (Escalloniales).</title>
        <authorList>
            <person name="Chanderbali A."/>
            <person name="Dervinis C."/>
            <person name="Anghel I."/>
            <person name="Soltis D."/>
            <person name="Soltis P."/>
            <person name="Zapata F."/>
        </authorList>
    </citation>
    <scope>NUCLEOTIDE SEQUENCE</scope>
    <source>
        <strain evidence="3">UCBG92.1500</strain>
        <tissue evidence="3">Leaf</tissue>
    </source>
</reference>
<dbReference type="InterPro" id="IPR011990">
    <property type="entry name" value="TPR-like_helical_dom_sf"/>
</dbReference>
<evidence type="ECO:0000313" key="4">
    <source>
        <dbReference type="Proteomes" id="UP001187471"/>
    </source>
</evidence>
<accession>A0AA88S4K6</accession>
<dbReference type="InterPro" id="IPR002885">
    <property type="entry name" value="PPR_rpt"/>
</dbReference>
<dbReference type="NCBIfam" id="TIGR00756">
    <property type="entry name" value="PPR"/>
    <property type="match status" value="3"/>
</dbReference>
<dbReference type="PROSITE" id="PS51375">
    <property type="entry name" value="PPR"/>
    <property type="match status" value="3"/>
</dbReference>
<dbReference type="Proteomes" id="UP001187471">
    <property type="component" value="Unassembled WGS sequence"/>
</dbReference>
<dbReference type="PANTHER" id="PTHR47926">
    <property type="entry name" value="PENTATRICOPEPTIDE REPEAT-CONTAINING PROTEIN"/>
    <property type="match status" value="1"/>
</dbReference>
<organism evidence="3 4">
    <name type="scientific">Escallonia rubra</name>
    <dbReference type="NCBI Taxonomy" id="112253"/>
    <lineage>
        <taxon>Eukaryota</taxon>
        <taxon>Viridiplantae</taxon>
        <taxon>Streptophyta</taxon>
        <taxon>Embryophyta</taxon>
        <taxon>Tracheophyta</taxon>
        <taxon>Spermatophyta</taxon>
        <taxon>Magnoliopsida</taxon>
        <taxon>eudicotyledons</taxon>
        <taxon>Gunneridae</taxon>
        <taxon>Pentapetalae</taxon>
        <taxon>asterids</taxon>
        <taxon>campanulids</taxon>
        <taxon>Escalloniales</taxon>
        <taxon>Escalloniaceae</taxon>
        <taxon>Escallonia</taxon>
    </lineage>
</organism>
<feature type="repeat" description="PPR" evidence="2">
    <location>
        <begin position="283"/>
        <end position="313"/>
    </location>
</feature>
<gene>
    <name evidence="3" type="ORF">RJ640_011575</name>
</gene>
<dbReference type="Pfam" id="PF13041">
    <property type="entry name" value="PPR_2"/>
    <property type="match status" value="2"/>
</dbReference>
<evidence type="ECO:0000256" key="1">
    <source>
        <dbReference type="ARBA" id="ARBA00022737"/>
    </source>
</evidence>
<feature type="repeat" description="PPR" evidence="2">
    <location>
        <begin position="151"/>
        <end position="185"/>
    </location>
</feature>
<dbReference type="FunFam" id="1.25.40.10:FF:001237">
    <property type="entry name" value="Pentatricopeptide repeat-containing protein"/>
    <property type="match status" value="1"/>
</dbReference>
<dbReference type="GO" id="GO:0003723">
    <property type="term" value="F:RNA binding"/>
    <property type="evidence" value="ECO:0007669"/>
    <property type="project" value="InterPro"/>
</dbReference>
<evidence type="ECO:0000256" key="2">
    <source>
        <dbReference type="PROSITE-ProRule" id="PRU00708"/>
    </source>
</evidence>
<dbReference type="GO" id="GO:0009451">
    <property type="term" value="P:RNA modification"/>
    <property type="evidence" value="ECO:0007669"/>
    <property type="project" value="InterPro"/>
</dbReference>
<dbReference type="Pfam" id="PF01535">
    <property type="entry name" value="PPR"/>
    <property type="match status" value="3"/>
</dbReference>
<feature type="repeat" description="PPR" evidence="2">
    <location>
        <begin position="50"/>
        <end position="84"/>
    </location>
</feature>
<evidence type="ECO:0000313" key="3">
    <source>
        <dbReference type="EMBL" id="KAK2991886.1"/>
    </source>
</evidence>
<proteinExistence type="predicted"/>